<name>A0AAF0CVF2_9ENTE</name>
<evidence type="ECO:0000256" key="1">
    <source>
        <dbReference type="ARBA" id="ARBA00004651"/>
    </source>
</evidence>
<organism evidence="9 10">
    <name type="scientific">Vagococcus intermedius</name>
    <dbReference type="NCBI Taxonomy" id="2991418"/>
    <lineage>
        <taxon>Bacteria</taxon>
        <taxon>Bacillati</taxon>
        <taxon>Bacillota</taxon>
        <taxon>Bacilli</taxon>
        <taxon>Lactobacillales</taxon>
        <taxon>Enterococcaceae</taxon>
        <taxon>Vagococcus</taxon>
    </lineage>
</organism>
<feature type="transmembrane region" description="Helical" evidence="7">
    <location>
        <begin position="206"/>
        <end position="233"/>
    </location>
</feature>
<dbReference type="EMBL" id="CP110232">
    <property type="protein sequence ID" value="WEG73670.1"/>
    <property type="molecule type" value="Genomic_DNA"/>
</dbReference>
<dbReference type="PANTHER" id="PTHR30193:SF37">
    <property type="entry name" value="INNER MEMBRANE ABC TRANSPORTER PERMEASE PROTEIN YCJO"/>
    <property type="match status" value="1"/>
</dbReference>
<dbReference type="InterPro" id="IPR035906">
    <property type="entry name" value="MetI-like_sf"/>
</dbReference>
<keyword evidence="3" id="KW-1003">Cell membrane</keyword>
<sequence>MLNNISLQGKRERRVIFCFLFFPVVLLCLFGIWPIVNLIYLSFTSWNGISESKEWVGFANYFKILQDPTYLTIFKTNLYYLVSGLLQMVVAMYFAIILSFKTWGQSFFRASFILPLLISGVAISMMFRLFFTGEGAFDQLLTFLGLEKFIGMWLGDPERVNYTLAGISLWRNIGRSFLLYLGAIQSIDPAYYKVAEMEGATFWHKVRYIILPNITTVLTLDFILLTIGVVSVFEMPFILMNGSNGTATVLVKTMKLAFDNKKFGMAASLSVLLTLVIALLTIIQRYVVIKRERRQL</sequence>
<feature type="transmembrane region" description="Helical" evidence="7">
    <location>
        <begin position="263"/>
        <end position="288"/>
    </location>
</feature>
<evidence type="ECO:0000256" key="5">
    <source>
        <dbReference type="ARBA" id="ARBA00022989"/>
    </source>
</evidence>
<feature type="transmembrane region" description="Helical" evidence="7">
    <location>
        <begin position="112"/>
        <end position="131"/>
    </location>
</feature>
<keyword evidence="4 7" id="KW-0812">Transmembrane</keyword>
<keyword evidence="6 7" id="KW-0472">Membrane</keyword>
<feature type="transmembrane region" description="Helical" evidence="7">
    <location>
        <begin position="78"/>
        <end position="100"/>
    </location>
</feature>
<dbReference type="RefSeq" id="WP_275469470.1">
    <property type="nucleotide sequence ID" value="NZ_CP110232.1"/>
</dbReference>
<feature type="transmembrane region" description="Helical" evidence="7">
    <location>
        <begin position="15"/>
        <end position="36"/>
    </location>
</feature>
<comment type="subcellular location">
    <subcellularLocation>
        <location evidence="1 7">Cell membrane</location>
        <topology evidence="1 7">Multi-pass membrane protein</topology>
    </subcellularLocation>
</comment>
<feature type="transmembrane region" description="Helical" evidence="7">
    <location>
        <begin position="177"/>
        <end position="194"/>
    </location>
</feature>
<evidence type="ECO:0000313" key="9">
    <source>
        <dbReference type="EMBL" id="WEG73670.1"/>
    </source>
</evidence>
<protein>
    <submittedName>
        <fullName evidence="9">Sugar ABC transporter permease</fullName>
    </submittedName>
</protein>
<gene>
    <name evidence="9" type="ORF">OL234_01815</name>
</gene>
<evidence type="ECO:0000256" key="3">
    <source>
        <dbReference type="ARBA" id="ARBA00022475"/>
    </source>
</evidence>
<keyword evidence="10" id="KW-1185">Reference proteome</keyword>
<dbReference type="InterPro" id="IPR000515">
    <property type="entry name" value="MetI-like"/>
</dbReference>
<dbReference type="GO" id="GO:0055085">
    <property type="term" value="P:transmembrane transport"/>
    <property type="evidence" value="ECO:0007669"/>
    <property type="project" value="InterPro"/>
</dbReference>
<proteinExistence type="inferred from homology"/>
<dbReference type="SUPFAM" id="SSF161098">
    <property type="entry name" value="MetI-like"/>
    <property type="match status" value="1"/>
</dbReference>
<evidence type="ECO:0000256" key="6">
    <source>
        <dbReference type="ARBA" id="ARBA00023136"/>
    </source>
</evidence>
<evidence type="ECO:0000259" key="8">
    <source>
        <dbReference type="PROSITE" id="PS50928"/>
    </source>
</evidence>
<evidence type="ECO:0000313" key="10">
    <source>
        <dbReference type="Proteomes" id="UP001179647"/>
    </source>
</evidence>
<dbReference type="GO" id="GO:0005886">
    <property type="term" value="C:plasma membrane"/>
    <property type="evidence" value="ECO:0007669"/>
    <property type="project" value="UniProtKB-SubCell"/>
</dbReference>
<feature type="domain" description="ABC transmembrane type-1" evidence="8">
    <location>
        <begin position="73"/>
        <end position="284"/>
    </location>
</feature>
<dbReference type="AlphaFoldDB" id="A0AAF0CVF2"/>
<dbReference type="PANTHER" id="PTHR30193">
    <property type="entry name" value="ABC TRANSPORTER PERMEASE PROTEIN"/>
    <property type="match status" value="1"/>
</dbReference>
<dbReference type="Proteomes" id="UP001179647">
    <property type="component" value="Chromosome"/>
</dbReference>
<reference evidence="9" key="1">
    <citation type="submission" date="2022-10" db="EMBL/GenBank/DDBJ databases">
        <title>Vagococcus sp. isolated from poultry meat.</title>
        <authorList>
            <person name="Johansson P."/>
            <person name="Bjorkroth J."/>
        </authorList>
    </citation>
    <scope>NUCLEOTIDE SEQUENCE</scope>
    <source>
        <strain evidence="9">STAA11</strain>
    </source>
</reference>
<dbReference type="InterPro" id="IPR051393">
    <property type="entry name" value="ABC_transporter_permease"/>
</dbReference>
<evidence type="ECO:0000256" key="7">
    <source>
        <dbReference type="RuleBase" id="RU363032"/>
    </source>
</evidence>
<dbReference type="CDD" id="cd06261">
    <property type="entry name" value="TM_PBP2"/>
    <property type="match status" value="1"/>
</dbReference>
<dbReference type="PROSITE" id="PS50928">
    <property type="entry name" value="ABC_TM1"/>
    <property type="match status" value="1"/>
</dbReference>
<dbReference type="KEGG" id="vie:OL234_01815"/>
<comment type="similarity">
    <text evidence="7">Belongs to the binding-protein-dependent transport system permease family.</text>
</comment>
<keyword evidence="2 7" id="KW-0813">Transport</keyword>
<evidence type="ECO:0000256" key="2">
    <source>
        <dbReference type="ARBA" id="ARBA00022448"/>
    </source>
</evidence>
<evidence type="ECO:0000256" key="4">
    <source>
        <dbReference type="ARBA" id="ARBA00022692"/>
    </source>
</evidence>
<keyword evidence="5 7" id="KW-1133">Transmembrane helix</keyword>
<accession>A0AAF0CVF2</accession>
<dbReference type="Pfam" id="PF00528">
    <property type="entry name" value="BPD_transp_1"/>
    <property type="match status" value="1"/>
</dbReference>
<dbReference type="Gene3D" id="1.10.3720.10">
    <property type="entry name" value="MetI-like"/>
    <property type="match status" value="1"/>
</dbReference>